<reference evidence="2 3" key="1">
    <citation type="journal article" date="2013" name="Int. J. Syst. Evol. Microbiol.">
        <title>Sphingomonas kyungheensis sp. nov., a bacterium with ginsenoside-converting activity isolated from soil of a ginseng field.</title>
        <authorList>
            <person name="Son H.M."/>
            <person name="Yang J.E."/>
            <person name="Park Y."/>
            <person name="Han C.K."/>
            <person name="Kim S.G."/>
            <person name="Kook M."/>
            <person name="Yi T.H."/>
        </authorList>
    </citation>
    <scope>NUCLEOTIDE SEQUENCE [LARGE SCALE GENOMIC DNA]</scope>
    <source>
        <strain evidence="2 3">LMG 26582</strain>
    </source>
</reference>
<evidence type="ECO:0000256" key="1">
    <source>
        <dbReference type="SAM" id="SignalP"/>
    </source>
</evidence>
<sequence length="205" mass="21609">MALLAVSRAMRPAMAALFALDARLADIVRTTREPLVGQMRLTWWHDALTRLDDAPAPAEPLLRELQRLLLPQGVSGALLATMIDGWEALIVADPIDAAALDTHARARGEGLFAAAGRLLGGDSPLLAPAGRGWALADLAAHLSDRDSATRAADSAGEALADAFSGTWPRTLRPVGLSALIAKLDRSDLAPIVKALKVGAFRMTGR</sequence>
<accession>A0ABU8H324</accession>
<dbReference type="RefSeq" id="WP_336545165.1">
    <property type="nucleotide sequence ID" value="NZ_JBBBDM010000003.1"/>
</dbReference>
<keyword evidence="3" id="KW-1185">Reference proteome</keyword>
<proteinExistence type="predicted"/>
<evidence type="ECO:0000313" key="2">
    <source>
        <dbReference type="EMBL" id="MEI5687366.1"/>
    </source>
</evidence>
<dbReference type="InterPro" id="IPR008949">
    <property type="entry name" value="Isoprenoid_synthase_dom_sf"/>
</dbReference>
<evidence type="ECO:0000313" key="3">
    <source>
        <dbReference type="Proteomes" id="UP001367771"/>
    </source>
</evidence>
<dbReference type="InterPro" id="IPR002060">
    <property type="entry name" value="Squ/phyt_synthse"/>
</dbReference>
<dbReference type="Pfam" id="PF00494">
    <property type="entry name" value="SQS_PSY"/>
    <property type="match status" value="1"/>
</dbReference>
<feature type="chain" id="PRO_5047496208" evidence="1">
    <location>
        <begin position="16"/>
        <end position="205"/>
    </location>
</feature>
<name>A0ABU8H324_9SPHN</name>
<organism evidence="2 3">
    <name type="scientific">Sphingomonas kyungheensis</name>
    <dbReference type="NCBI Taxonomy" id="1069987"/>
    <lineage>
        <taxon>Bacteria</taxon>
        <taxon>Pseudomonadati</taxon>
        <taxon>Pseudomonadota</taxon>
        <taxon>Alphaproteobacteria</taxon>
        <taxon>Sphingomonadales</taxon>
        <taxon>Sphingomonadaceae</taxon>
        <taxon>Sphingomonas</taxon>
    </lineage>
</organism>
<dbReference type="Gene3D" id="1.10.600.10">
    <property type="entry name" value="Farnesyl Diphosphate Synthase"/>
    <property type="match status" value="1"/>
</dbReference>
<protein>
    <submittedName>
        <fullName evidence="2">Squalene/phytoene synthase family protein</fullName>
    </submittedName>
</protein>
<gene>
    <name evidence="2" type="ORF">V8201_09790</name>
</gene>
<keyword evidence="1" id="KW-0732">Signal</keyword>
<feature type="signal peptide" evidence="1">
    <location>
        <begin position="1"/>
        <end position="15"/>
    </location>
</feature>
<dbReference type="EMBL" id="JBBBDM010000003">
    <property type="protein sequence ID" value="MEI5687366.1"/>
    <property type="molecule type" value="Genomic_DNA"/>
</dbReference>
<dbReference type="Proteomes" id="UP001367771">
    <property type="component" value="Unassembled WGS sequence"/>
</dbReference>
<comment type="caution">
    <text evidence="2">The sequence shown here is derived from an EMBL/GenBank/DDBJ whole genome shotgun (WGS) entry which is preliminary data.</text>
</comment>
<dbReference type="SUPFAM" id="SSF48576">
    <property type="entry name" value="Terpenoid synthases"/>
    <property type="match status" value="1"/>
</dbReference>